<feature type="compositionally biased region" description="Polar residues" evidence="1">
    <location>
        <begin position="46"/>
        <end position="63"/>
    </location>
</feature>
<dbReference type="InterPro" id="IPR057596">
    <property type="entry name" value="RDRP_core"/>
</dbReference>
<feature type="compositionally biased region" description="Acidic residues" evidence="1">
    <location>
        <begin position="1466"/>
        <end position="1482"/>
    </location>
</feature>
<evidence type="ECO:0000313" key="3">
    <source>
        <dbReference type="EMBL" id="KAE9965499.1"/>
    </source>
</evidence>
<name>A0A8H3YM11_VENIN</name>
<evidence type="ECO:0000256" key="1">
    <source>
        <dbReference type="SAM" id="MobiDB-lite"/>
    </source>
</evidence>
<dbReference type="GO" id="GO:0003723">
    <property type="term" value="F:RNA binding"/>
    <property type="evidence" value="ECO:0007669"/>
    <property type="project" value="UniProtKB-KW"/>
</dbReference>
<protein>
    <recommendedName>
        <fullName evidence="2">RDRP core domain-containing protein</fullName>
    </recommendedName>
</protein>
<reference evidence="3 4" key="1">
    <citation type="submission" date="2019-11" db="EMBL/GenBank/DDBJ databases">
        <title>Venturia inaequalis Genome Resource.</title>
        <authorList>
            <person name="Lichtner F.J."/>
        </authorList>
    </citation>
    <scope>NUCLEOTIDE SEQUENCE [LARGE SCALE GENOMIC DNA]</scope>
    <source>
        <strain evidence="3">Bline_iso_100314</strain>
    </source>
</reference>
<dbReference type="InterPro" id="IPR007855">
    <property type="entry name" value="RDRP"/>
</dbReference>
<evidence type="ECO:0000313" key="4">
    <source>
        <dbReference type="Proteomes" id="UP000433883"/>
    </source>
</evidence>
<feature type="region of interest" description="Disordered" evidence="1">
    <location>
        <begin position="1410"/>
        <end position="1440"/>
    </location>
</feature>
<dbReference type="PANTHER" id="PTHR23079">
    <property type="entry name" value="RNA-DEPENDENT RNA POLYMERASE"/>
    <property type="match status" value="1"/>
</dbReference>
<evidence type="ECO:0000259" key="2">
    <source>
        <dbReference type="Pfam" id="PF05183"/>
    </source>
</evidence>
<feature type="region of interest" description="Disordered" evidence="1">
    <location>
        <begin position="1299"/>
        <end position="1330"/>
    </location>
</feature>
<feature type="region of interest" description="Disordered" evidence="1">
    <location>
        <begin position="1"/>
        <end position="92"/>
    </location>
</feature>
<accession>A0A8H3YM11</accession>
<feature type="compositionally biased region" description="Low complexity" evidence="1">
    <location>
        <begin position="1304"/>
        <end position="1320"/>
    </location>
</feature>
<gene>
    <name evidence="3" type="ORF">BLS_007611</name>
</gene>
<dbReference type="Proteomes" id="UP000433883">
    <property type="component" value="Unassembled WGS sequence"/>
</dbReference>
<feature type="region of interest" description="Disordered" evidence="1">
    <location>
        <begin position="1456"/>
        <end position="1493"/>
    </location>
</feature>
<dbReference type="Pfam" id="PF05183">
    <property type="entry name" value="RdRP"/>
    <property type="match status" value="1"/>
</dbReference>
<comment type="caution">
    <text evidence="3">The sequence shown here is derived from an EMBL/GenBank/DDBJ whole genome shotgun (WGS) entry which is preliminary data.</text>
</comment>
<dbReference type="EMBL" id="WNWQ01000603">
    <property type="protein sequence ID" value="KAE9965499.1"/>
    <property type="molecule type" value="Genomic_DNA"/>
</dbReference>
<dbReference type="GO" id="GO:0030422">
    <property type="term" value="P:siRNA processing"/>
    <property type="evidence" value="ECO:0007669"/>
    <property type="project" value="TreeGrafter"/>
</dbReference>
<dbReference type="GO" id="GO:0031380">
    <property type="term" value="C:nuclear RNA-directed RNA polymerase complex"/>
    <property type="evidence" value="ECO:0007669"/>
    <property type="project" value="TreeGrafter"/>
</dbReference>
<dbReference type="PANTHER" id="PTHR23079:SF55">
    <property type="entry name" value="RNA-DIRECTED RNA POLYMERASE"/>
    <property type="match status" value="1"/>
</dbReference>
<sequence length="1530" mass="173591">MFTQQLKDPDGIDDQPVYPLPRNTSSMSSTDSLSRRVDNRPIFFSPKNTPSISSTGYPRSEPSSPDPDIAARRQFAHRGPPRRTARDRSRDRDWETWTALKVKLSGFPMKPNTWEVHKFVAGYGKVASIEVDRNSNAYVVFCPPPTTVIWRRTINWIRSDGRKYPITGSLMAHNRMVPSPVNPKTHYSEYMVRQFFINLASAETLRSLELEISVRITFDTRPRTVYDVYQRIEIATSLPLAELQFGFIHTENTMMVMKSVTPPPGTRADIRLDLCRRELDIRFPLKVPSRRGAEQANIAMFRFQVPLPKVSTIYVETSESGGKAMILPLVAPPEFYRQTKDIQATHKPKDSWWRERQSWYRQTDIVEDLVQLETGPVTLHKKDAILDIGSWTTYRLVLSDQNHRLYPNFTQALKDWNVKLVEDEIKLLPRADIPVWRLLGGSEKPVNKASDMLLEMSTGAKQLPFEVRYQLEVCISRGYLHESNISEEFLQKLAELDGSIAVAILEQVADTKERFFNPMSIFALRVRPSAAKKKIPPHCTLARSAIVTPSMIYYTTPSVEISNRVVRHWSAIQDRFIRIRFTDELDNGRVQSQDNKIMDDVFSRIKRAMENGIVLGDRKFEYLASGNSQFRENGAYFFAPTPEWSTQVLRNHLGQMDPNDETIPAKFCARIGQNFSTTRGINTTVFVQDQDAACYDIERNGYNFTDGVGKISPDLARRIAEELGLPIEDPPSIYQFRLGGLKGVLAIAPDVRGNEVHIRPSQAKFAAIHEGLEIIRTSSYVTAYLNRQIILVLSTLEVPDEVFCYKLNVQLENLTHAMVDEQVALSELQKSIDFNQMTLTIAGMIKAGFMRARDPFMMSTLNLWRSWTVKYLKEKAKITIEKGACLLGCVDEYAVLKGHFNNAQPSENSSLEERIAALPEVFCYVDQKKTGIYEPIEGICIIARNPSLHPGDIRVVRAVDKPELHHLRNAVVLPQTGDRDLGNMCSGGDLDGDDYWIIWDQDLIPPPEEWNHPAMDFTAIPPRRVKDKVTVKDMTEFFVSYMKNDNLGMIAHAHLAQADNQEFGVKDDKCLALAQLHSQAVDFNKSGVPAKMPQDLRPRTWPHFMEKKRARKEYHSEKVLGQLFDMVRLVDFVPDYDAPFDERVLQAHDVSEETLQRAANIKELYDNDIRRIMAQHDIDTEFEVWSTFVMSHNGEKRDYSFAEELGQIVNSIKSKYREICVKASGGNSFETLQPFVTAIYKATERQIRAALDECKTTKLVGGIEVPVRKMDSKNMPLMSFPWIFDRELGMIASGIFYSSESASRQQGTQKRTTKRATAAGPDNPDAIETADGVVPKGELIDFFQKDKHMDNGLQSPIRPQQDTEHARRIEAAIENRRDNSDHIKKPLRPIKEIPDNYEDLLMHDMDEAELGKSDEEGGPTPLFEDEESSSTVEPAVEGSDENAVVEIDISARSKPSGLNKLAALYDSDEDDDESDETEDEELPVTPESQDAGFAVETGDEIALVEVDMNTASNLKSAGVRKLAAKYGRDE</sequence>
<proteinExistence type="predicted"/>
<dbReference type="GO" id="GO:0003968">
    <property type="term" value="F:RNA-directed RNA polymerase activity"/>
    <property type="evidence" value="ECO:0007669"/>
    <property type="project" value="UniProtKB-KW"/>
</dbReference>
<feature type="compositionally biased region" description="Basic residues" evidence="1">
    <location>
        <begin position="74"/>
        <end position="83"/>
    </location>
</feature>
<feature type="domain" description="RDRP core" evidence="2">
    <location>
        <begin position="547"/>
        <end position="1127"/>
    </location>
</feature>
<organism evidence="3 4">
    <name type="scientific">Venturia inaequalis</name>
    <name type="common">Apple scab fungus</name>
    <dbReference type="NCBI Taxonomy" id="5025"/>
    <lineage>
        <taxon>Eukaryota</taxon>
        <taxon>Fungi</taxon>
        <taxon>Dikarya</taxon>
        <taxon>Ascomycota</taxon>
        <taxon>Pezizomycotina</taxon>
        <taxon>Dothideomycetes</taxon>
        <taxon>Pleosporomycetidae</taxon>
        <taxon>Venturiales</taxon>
        <taxon>Venturiaceae</taxon>
        <taxon>Venturia</taxon>
    </lineage>
</organism>